<feature type="transmembrane region" description="Helical" evidence="1">
    <location>
        <begin position="310"/>
        <end position="331"/>
    </location>
</feature>
<evidence type="ECO:0000256" key="1">
    <source>
        <dbReference type="SAM" id="Phobius"/>
    </source>
</evidence>
<dbReference type="Proteomes" id="UP001557470">
    <property type="component" value="Unassembled WGS sequence"/>
</dbReference>
<dbReference type="Pfam" id="PF07686">
    <property type="entry name" value="V-set"/>
    <property type="match status" value="1"/>
</dbReference>
<keyword evidence="1" id="KW-0472">Membrane</keyword>
<dbReference type="Gene3D" id="2.60.40.10">
    <property type="entry name" value="Immunoglobulins"/>
    <property type="match status" value="3"/>
</dbReference>
<accession>A0ABD0X2I0</accession>
<feature type="domain" description="Ig-like" evidence="3">
    <location>
        <begin position="124"/>
        <end position="202"/>
    </location>
</feature>
<evidence type="ECO:0000313" key="5">
    <source>
        <dbReference type="Proteomes" id="UP001557470"/>
    </source>
</evidence>
<protein>
    <recommendedName>
        <fullName evidence="3">Ig-like domain-containing protein</fullName>
    </recommendedName>
</protein>
<reference evidence="4 5" key="1">
    <citation type="submission" date="2024-06" db="EMBL/GenBank/DDBJ databases">
        <authorList>
            <person name="Pan Q."/>
            <person name="Wen M."/>
            <person name="Jouanno E."/>
            <person name="Zahm M."/>
            <person name="Klopp C."/>
            <person name="Cabau C."/>
            <person name="Louis A."/>
            <person name="Berthelot C."/>
            <person name="Parey E."/>
            <person name="Roest Crollius H."/>
            <person name="Montfort J."/>
            <person name="Robinson-Rechavi M."/>
            <person name="Bouchez O."/>
            <person name="Lampietro C."/>
            <person name="Lopez Roques C."/>
            <person name="Donnadieu C."/>
            <person name="Postlethwait J."/>
            <person name="Bobe J."/>
            <person name="Verreycken H."/>
            <person name="Guiguen Y."/>
        </authorList>
    </citation>
    <scope>NUCLEOTIDE SEQUENCE [LARGE SCALE GENOMIC DNA]</scope>
    <source>
        <strain evidence="4">Up_M1</strain>
        <tissue evidence="4">Testis</tissue>
    </source>
</reference>
<feature type="domain" description="Ig-like" evidence="3">
    <location>
        <begin position="213"/>
        <end position="295"/>
    </location>
</feature>
<dbReference type="InterPro" id="IPR003599">
    <property type="entry name" value="Ig_sub"/>
</dbReference>
<keyword evidence="5" id="KW-1185">Reference proteome</keyword>
<dbReference type="EMBL" id="JAGEUA010000003">
    <property type="protein sequence ID" value="KAL0993466.1"/>
    <property type="molecule type" value="Genomic_DNA"/>
</dbReference>
<dbReference type="Pfam" id="PF13927">
    <property type="entry name" value="Ig_3"/>
    <property type="match status" value="1"/>
</dbReference>
<dbReference type="SUPFAM" id="SSF48726">
    <property type="entry name" value="Immunoglobulin"/>
    <property type="match status" value="3"/>
</dbReference>
<keyword evidence="1" id="KW-0812">Transmembrane</keyword>
<dbReference type="SMART" id="SM00408">
    <property type="entry name" value="IGc2"/>
    <property type="match status" value="3"/>
</dbReference>
<dbReference type="InterPro" id="IPR013783">
    <property type="entry name" value="Ig-like_fold"/>
</dbReference>
<name>A0ABD0X2I0_UMBPY</name>
<dbReference type="AlphaFoldDB" id="A0ABD0X2I0"/>
<organism evidence="4 5">
    <name type="scientific">Umbra pygmaea</name>
    <name type="common">Eastern mudminnow</name>
    <dbReference type="NCBI Taxonomy" id="75934"/>
    <lineage>
        <taxon>Eukaryota</taxon>
        <taxon>Metazoa</taxon>
        <taxon>Chordata</taxon>
        <taxon>Craniata</taxon>
        <taxon>Vertebrata</taxon>
        <taxon>Euteleostomi</taxon>
        <taxon>Actinopterygii</taxon>
        <taxon>Neopterygii</taxon>
        <taxon>Teleostei</taxon>
        <taxon>Protacanthopterygii</taxon>
        <taxon>Esociformes</taxon>
        <taxon>Umbridae</taxon>
        <taxon>Umbra</taxon>
    </lineage>
</organism>
<feature type="chain" id="PRO_5044815445" description="Ig-like domain-containing protein" evidence="2">
    <location>
        <begin position="16"/>
        <end position="348"/>
    </location>
</feature>
<dbReference type="InterPro" id="IPR013106">
    <property type="entry name" value="Ig_V-set"/>
</dbReference>
<sequence length="348" mass="39215">MDMIMAFVILPVVVCTPWHVEYQPKHVCTVRGSTIVLLCTYKYPVDRKVEKVMWGHGRKQSFDGPFIYENDNKTYKPTKFEYLGNREGNCSLKIHRVEPADAGEYAFRFETNKTDGLWTGQNGPQVTVSDMIVSMMPREHGVIKEGETVKLTCVNNCTSEVVWFKNTGPLQKWSSTLLLSNISIQDSGNYSCGPKDHNKPLSDIIQISVEYEPKNTSISVRPTPEVTRGTNVTLTCSSNANPTVDIFLWFKIDGDSHREIGSQAELHFKDADTDQSGKYFCVGNKHGRRNSTILTLKVKDIDVGMPAIKFIAVFAVFSVTLMITWCLIVYWKKNAAPKTSTAENFMAE</sequence>
<dbReference type="InterPro" id="IPR003598">
    <property type="entry name" value="Ig_sub2"/>
</dbReference>
<proteinExistence type="predicted"/>
<dbReference type="Pfam" id="PF16681">
    <property type="entry name" value="Ig_5"/>
    <property type="match status" value="1"/>
</dbReference>
<comment type="caution">
    <text evidence="4">The sequence shown here is derived from an EMBL/GenBank/DDBJ whole genome shotgun (WGS) entry which is preliminary data.</text>
</comment>
<evidence type="ECO:0000256" key="2">
    <source>
        <dbReference type="SAM" id="SignalP"/>
    </source>
</evidence>
<keyword evidence="2" id="KW-0732">Signal</keyword>
<evidence type="ECO:0000313" key="4">
    <source>
        <dbReference type="EMBL" id="KAL0993466.1"/>
    </source>
</evidence>
<dbReference type="PANTHER" id="PTHR46013:SF4">
    <property type="entry name" value="B-CELL RECEPTOR CD22-RELATED"/>
    <property type="match status" value="1"/>
</dbReference>
<evidence type="ECO:0000259" key="3">
    <source>
        <dbReference type="PROSITE" id="PS50835"/>
    </source>
</evidence>
<gene>
    <name evidence="4" type="ORF">UPYG_G00108360</name>
</gene>
<dbReference type="PANTHER" id="PTHR46013">
    <property type="entry name" value="VASCULAR CELL ADHESION MOLECULE 1"/>
    <property type="match status" value="1"/>
</dbReference>
<dbReference type="InterPro" id="IPR007110">
    <property type="entry name" value="Ig-like_dom"/>
</dbReference>
<dbReference type="PROSITE" id="PS50835">
    <property type="entry name" value="IG_LIKE"/>
    <property type="match status" value="2"/>
</dbReference>
<dbReference type="InterPro" id="IPR036179">
    <property type="entry name" value="Ig-like_dom_sf"/>
</dbReference>
<keyword evidence="1" id="KW-1133">Transmembrane helix</keyword>
<dbReference type="SMART" id="SM00409">
    <property type="entry name" value="IG"/>
    <property type="match status" value="3"/>
</dbReference>
<feature type="signal peptide" evidence="2">
    <location>
        <begin position="1"/>
        <end position="15"/>
    </location>
</feature>